<evidence type="ECO:0000313" key="5">
    <source>
        <dbReference type="EMBL" id="KAG9186117.1"/>
    </source>
</evidence>
<keyword evidence="3" id="KW-0539">Nucleus</keyword>
<accession>A0AAD4I5I7</accession>
<dbReference type="InterPro" id="IPR007015">
    <property type="entry name" value="DNA_pol_V/MYBBP1A"/>
</dbReference>
<reference evidence="5" key="1">
    <citation type="submission" date="2021-07" db="EMBL/GenBank/DDBJ databases">
        <title>Genome Resource of American Ginseng Black Spot Pathogen Alternaria panax.</title>
        <authorList>
            <person name="Qiu C."/>
            <person name="Wang W."/>
            <person name="Liu Z."/>
        </authorList>
    </citation>
    <scope>NUCLEOTIDE SEQUENCE</scope>
    <source>
        <strain evidence="5">BNCC115425</strain>
    </source>
</reference>
<dbReference type="GO" id="GO:0000182">
    <property type="term" value="F:rDNA binding"/>
    <property type="evidence" value="ECO:0007669"/>
    <property type="project" value="TreeGrafter"/>
</dbReference>
<feature type="compositionally biased region" description="Acidic residues" evidence="4">
    <location>
        <begin position="748"/>
        <end position="806"/>
    </location>
</feature>
<dbReference type="EMBL" id="JAANER010000009">
    <property type="protein sequence ID" value="KAG9186117.1"/>
    <property type="molecule type" value="Genomic_DNA"/>
</dbReference>
<evidence type="ECO:0000256" key="1">
    <source>
        <dbReference type="ARBA" id="ARBA00004123"/>
    </source>
</evidence>
<dbReference type="Pfam" id="PF04931">
    <property type="entry name" value="DNA_pol_phi"/>
    <property type="match status" value="1"/>
</dbReference>
<feature type="region of interest" description="Disordered" evidence="4">
    <location>
        <begin position="746"/>
        <end position="806"/>
    </location>
</feature>
<evidence type="ECO:0000256" key="4">
    <source>
        <dbReference type="SAM" id="MobiDB-lite"/>
    </source>
</evidence>
<comment type="caution">
    <text evidence="5">The sequence shown here is derived from an EMBL/GenBank/DDBJ whole genome shotgun (WGS) entry which is preliminary data.</text>
</comment>
<comment type="subcellular location">
    <subcellularLocation>
        <location evidence="1">Nucleus</location>
    </subcellularLocation>
</comment>
<keyword evidence="6" id="KW-1185">Reference proteome</keyword>
<evidence type="ECO:0000256" key="2">
    <source>
        <dbReference type="ARBA" id="ARBA00006809"/>
    </source>
</evidence>
<sequence length="1035" mass="116112">MGSKIRKREREVDQPEKVDEAPAKRRRQSNTDQVKLSKLYADLAAEEDDVRLEAAKQIIVNFSPENKPAAKEVEDALVRLIKGLCSQRKAARVGFSLTLTELLRQLFAAKKDDVEDLQLDVASVIKMVEEKTKAKGNVPGKEKRDHTIGKLFGFKAIMQSSILIEPELSLDSWNKLLDNVYRMARDIPWLREECGMVLVEAVRSLGGQSQYQKCAEEILERLNAFKLVSTPEGVAVWLTVKADYPEALPEGVWHDKDPLAKKERSRLAKILKEDFNKSESEDAKDETTKTGTTNPNPSFTWDLVFAEILRRDAQNKSDSKDKVEFPQFWIDTVDSNLFSSSASHERKAWGFKLLSSMIIRVPDWAVSALFSPNLMRTLINQSKKEDRFLHSAALAALSSVQLRVNQQDGTALSVFVALTSKHGSIEFDRITKTKTLEQILTSADDKSLMKIVRHLKSLILRPESEEQTVADSRRQAIADLLLNTVRQYKRYEKFNDKIFKKDVAHRQEGRATDERKSNWLREILETLVECAYFIPSKSAHTKRMPLPAISDRSRTMFQERLSSCLTKLLDVKLGARSDVALMVVDMIRTWSGKSAKLDLAFKADASVSSTMEKALDTLDAISATGSIAGNELAAQGFMLLYSLTLLQAYNGEGDAVMMLDDLDASYKAFEASRKVSSKNKNKTPTADGQNAFVEIVLSFSGNTRTLFRRIGEEAFAIFASEISGEGLRSLTEILDTEENLEGQKELFNQDDEEEADEGDSSGDEEDGSDVEMVDGEEPDSDAGSESSDSDSDGDDSDDDEDEEEDVEMTQFNNMLAMTLQTSKPPVDGDAAEETSDESDMDDDQMMALDPHLSKIFKERSKTTSKKKEREDAKQNVVQFKSRVLDLLAVYMDKQYSNPLTLEILLPVLRRTRANANKQTVDKAAKMLRSFFDARTKRKAPLPKPENVDDVWELLKGIHEEAKLGNGSKIHADACASASLHVVKVLVGLDKANYAGVVDVYAETQKQWFADKKSPLQPVLFTQFQNWSLSTRQQGK</sequence>
<keyword evidence="5" id="KW-0548">Nucleotidyltransferase</keyword>
<feature type="compositionally biased region" description="Basic and acidic residues" evidence="4">
    <location>
        <begin position="8"/>
        <end position="23"/>
    </location>
</feature>
<dbReference type="GO" id="GO:0003887">
    <property type="term" value="F:DNA-directed DNA polymerase activity"/>
    <property type="evidence" value="ECO:0007669"/>
    <property type="project" value="UniProtKB-EC"/>
</dbReference>
<dbReference type="GO" id="GO:0006355">
    <property type="term" value="P:regulation of DNA-templated transcription"/>
    <property type="evidence" value="ECO:0007669"/>
    <property type="project" value="InterPro"/>
</dbReference>
<feature type="region of interest" description="Disordered" evidence="4">
    <location>
        <begin position="818"/>
        <end position="843"/>
    </location>
</feature>
<protein>
    <submittedName>
        <fullName evidence="5">DNA polymerase phi</fullName>
        <ecNumber evidence="5">2.7.7.7</ecNumber>
    </submittedName>
</protein>
<keyword evidence="5" id="KW-0808">Transferase</keyword>
<proteinExistence type="inferred from homology"/>
<comment type="similarity">
    <text evidence="2">Belongs to the MYBBP1A family.</text>
</comment>
<dbReference type="AlphaFoldDB" id="A0AAD4I5I7"/>
<name>A0AAD4I5I7_9PLEO</name>
<feature type="compositionally biased region" description="Acidic residues" evidence="4">
    <location>
        <begin position="829"/>
        <end position="843"/>
    </location>
</feature>
<dbReference type="EC" id="2.7.7.7" evidence="5"/>
<organism evidence="5 6">
    <name type="scientific">Alternaria panax</name>
    <dbReference type="NCBI Taxonomy" id="48097"/>
    <lineage>
        <taxon>Eukaryota</taxon>
        <taxon>Fungi</taxon>
        <taxon>Dikarya</taxon>
        <taxon>Ascomycota</taxon>
        <taxon>Pezizomycotina</taxon>
        <taxon>Dothideomycetes</taxon>
        <taxon>Pleosporomycetidae</taxon>
        <taxon>Pleosporales</taxon>
        <taxon>Pleosporineae</taxon>
        <taxon>Pleosporaceae</taxon>
        <taxon>Alternaria</taxon>
        <taxon>Alternaria sect. Panax</taxon>
    </lineage>
</organism>
<dbReference type="InterPro" id="IPR016024">
    <property type="entry name" value="ARM-type_fold"/>
</dbReference>
<dbReference type="Proteomes" id="UP001199106">
    <property type="component" value="Unassembled WGS sequence"/>
</dbReference>
<feature type="region of interest" description="Disordered" evidence="4">
    <location>
        <begin position="1"/>
        <end position="31"/>
    </location>
</feature>
<dbReference type="PANTHER" id="PTHR13213">
    <property type="entry name" value="MYB-BINDING PROTEIN 1A FAMILY MEMBER"/>
    <property type="match status" value="1"/>
</dbReference>
<dbReference type="GO" id="GO:0005730">
    <property type="term" value="C:nucleolus"/>
    <property type="evidence" value="ECO:0007669"/>
    <property type="project" value="InterPro"/>
</dbReference>
<dbReference type="PANTHER" id="PTHR13213:SF2">
    <property type="entry name" value="MYB-BINDING PROTEIN 1A"/>
    <property type="match status" value="1"/>
</dbReference>
<gene>
    <name evidence="5" type="ORF">G6011_02673</name>
</gene>
<dbReference type="SUPFAM" id="SSF48371">
    <property type="entry name" value="ARM repeat"/>
    <property type="match status" value="1"/>
</dbReference>
<evidence type="ECO:0000313" key="6">
    <source>
        <dbReference type="Proteomes" id="UP001199106"/>
    </source>
</evidence>
<evidence type="ECO:0000256" key="3">
    <source>
        <dbReference type="ARBA" id="ARBA00023242"/>
    </source>
</evidence>